<accession>A0A9R1SYC0</accession>
<evidence type="ECO:0000313" key="17">
    <source>
        <dbReference type="RefSeq" id="XP_011299407.1"/>
    </source>
</evidence>
<evidence type="ECO:0000313" key="13">
    <source>
        <dbReference type="EMBL" id="JAG82875.1"/>
    </source>
</evidence>
<evidence type="ECO:0000313" key="19">
    <source>
        <dbReference type="RefSeq" id="XP_011299410.1"/>
    </source>
</evidence>
<feature type="transmembrane region" description="Helical" evidence="9">
    <location>
        <begin position="50"/>
        <end position="71"/>
    </location>
</feature>
<keyword evidence="8" id="KW-0325">Glycoprotein</keyword>
<feature type="transmembrane region" description="Helical" evidence="9">
    <location>
        <begin position="78"/>
        <end position="96"/>
    </location>
</feature>
<feature type="transmembrane region" description="Helical" evidence="9">
    <location>
        <begin position="286"/>
        <end position="306"/>
    </location>
</feature>
<dbReference type="RefSeq" id="XP_011299410.1">
    <property type="nucleotide sequence ID" value="XM_011301108.1"/>
</dbReference>
<evidence type="ECO:0000313" key="16">
    <source>
        <dbReference type="RefSeq" id="XP_011299406.1"/>
    </source>
</evidence>
<evidence type="ECO:0000313" key="15">
    <source>
        <dbReference type="RefSeq" id="XP_011299405.1"/>
    </source>
</evidence>
<organism evidence="12">
    <name type="scientific">Fopius arisanus</name>
    <dbReference type="NCBI Taxonomy" id="64838"/>
    <lineage>
        <taxon>Eukaryota</taxon>
        <taxon>Metazoa</taxon>
        <taxon>Ecdysozoa</taxon>
        <taxon>Arthropoda</taxon>
        <taxon>Hexapoda</taxon>
        <taxon>Insecta</taxon>
        <taxon>Pterygota</taxon>
        <taxon>Neoptera</taxon>
        <taxon>Endopterygota</taxon>
        <taxon>Hymenoptera</taxon>
        <taxon>Apocrita</taxon>
        <taxon>Ichneumonoidea</taxon>
        <taxon>Braconidae</taxon>
        <taxon>Opiinae</taxon>
        <taxon>Fopius</taxon>
    </lineage>
</organism>
<protein>
    <submittedName>
        <fullName evidence="15 16">Facilitated trehalose transporter Tret1</fullName>
    </submittedName>
    <submittedName>
        <fullName evidence="12">Tret1_12 protein</fullName>
    </submittedName>
    <submittedName>
        <fullName evidence="13">Tret1_32 protein</fullName>
    </submittedName>
    <submittedName>
        <fullName evidence="11">Tret1_52 protein</fullName>
    </submittedName>
</protein>
<evidence type="ECO:0000313" key="14">
    <source>
        <dbReference type="Proteomes" id="UP000694866"/>
    </source>
</evidence>
<dbReference type="PANTHER" id="PTHR48021">
    <property type="match status" value="1"/>
</dbReference>
<dbReference type="RefSeq" id="XP_011299408.1">
    <property type="nucleotide sequence ID" value="XM_011301106.1"/>
</dbReference>
<accession>A0A9R1SYD2</accession>
<evidence type="ECO:0000256" key="8">
    <source>
        <dbReference type="ARBA" id="ARBA00023180"/>
    </source>
</evidence>
<dbReference type="Pfam" id="PF00083">
    <property type="entry name" value="Sugar_tr"/>
    <property type="match status" value="1"/>
</dbReference>
<dbReference type="InterPro" id="IPR036259">
    <property type="entry name" value="MFS_trans_sf"/>
</dbReference>
<dbReference type="RefSeq" id="XP_011299407.1">
    <property type="nucleotide sequence ID" value="XM_011301105.1"/>
</dbReference>
<dbReference type="PROSITE" id="PS50850">
    <property type="entry name" value="MFS"/>
    <property type="match status" value="1"/>
</dbReference>
<feature type="transmembrane region" description="Helical" evidence="9">
    <location>
        <begin position="249"/>
        <end position="271"/>
    </location>
</feature>
<proteinExistence type="predicted"/>
<dbReference type="KEGG" id="fas:105264307"/>
<dbReference type="PROSITE" id="PS00217">
    <property type="entry name" value="SUGAR_TRANSPORT_2"/>
    <property type="match status" value="1"/>
</dbReference>
<dbReference type="EMBL" id="GBYB01007370">
    <property type="protein sequence ID" value="JAG77137.1"/>
    <property type="molecule type" value="Transcribed_RNA"/>
</dbReference>
<feature type="transmembrane region" description="Helical" evidence="9">
    <location>
        <begin position="415"/>
        <end position="434"/>
    </location>
</feature>
<evidence type="ECO:0000313" key="18">
    <source>
        <dbReference type="RefSeq" id="XP_011299408.1"/>
    </source>
</evidence>
<feature type="transmembrane region" description="Helical" evidence="9">
    <location>
        <begin position="382"/>
        <end position="403"/>
    </location>
</feature>
<keyword evidence="5 9" id="KW-0812">Transmembrane</keyword>
<feature type="transmembrane region" description="Helical" evidence="9">
    <location>
        <begin position="313"/>
        <end position="335"/>
    </location>
</feature>
<keyword evidence="6 9" id="KW-1133">Transmembrane helix</keyword>
<feature type="transmembrane region" description="Helical" evidence="9">
    <location>
        <begin position="162"/>
        <end position="182"/>
    </location>
</feature>
<comment type="subcellular location">
    <subcellularLocation>
        <location evidence="1">Cell membrane</location>
        <topology evidence="1">Multi-pass membrane protein</topology>
    </subcellularLocation>
</comment>
<accession>A0A0C9RG94</accession>
<feature type="transmembrane region" description="Helical" evidence="9">
    <location>
        <begin position="347"/>
        <end position="370"/>
    </location>
</feature>
<dbReference type="Gene3D" id="1.20.1250.20">
    <property type="entry name" value="MFS general substrate transporter like domains"/>
    <property type="match status" value="1"/>
</dbReference>
<evidence type="ECO:0000259" key="10">
    <source>
        <dbReference type="PROSITE" id="PS50850"/>
    </source>
</evidence>
<evidence type="ECO:0000256" key="3">
    <source>
        <dbReference type="ARBA" id="ARBA00022475"/>
    </source>
</evidence>
<keyword evidence="4" id="KW-0762">Sugar transport</keyword>
<evidence type="ECO:0000256" key="7">
    <source>
        <dbReference type="ARBA" id="ARBA00023136"/>
    </source>
</evidence>
<evidence type="ECO:0000256" key="5">
    <source>
        <dbReference type="ARBA" id="ARBA00022692"/>
    </source>
</evidence>
<dbReference type="InterPro" id="IPR050549">
    <property type="entry name" value="MFS_Trehalose_Transporter"/>
</dbReference>
<dbReference type="GO" id="GO:0005886">
    <property type="term" value="C:plasma membrane"/>
    <property type="evidence" value="ECO:0007669"/>
    <property type="project" value="UniProtKB-SubCell"/>
</dbReference>
<dbReference type="RefSeq" id="XP_011299406.1">
    <property type="nucleotide sequence ID" value="XM_011301104.1"/>
</dbReference>
<feature type="transmembrane region" description="Helical" evidence="9">
    <location>
        <begin position="137"/>
        <end position="156"/>
    </location>
</feature>
<dbReference type="InterPro" id="IPR020846">
    <property type="entry name" value="MFS_dom"/>
</dbReference>
<evidence type="ECO:0000256" key="9">
    <source>
        <dbReference type="SAM" id="Phobius"/>
    </source>
</evidence>
<dbReference type="AlphaFoldDB" id="A0A0C9RG94"/>
<dbReference type="EMBL" id="GBYB01007369">
    <property type="protein sequence ID" value="JAG77136.1"/>
    <property type="molecule type" value="Transcribed_RNA"/>
</dbReference>
<accession>A0A9R1TWZ4</accession>
<dbReference type="OrthoDB" id="6133115at2759"/>
<dbReference type="PANTHER" id="PTHR48021:SF46">
    <property type="entry name" value="MAJOR FACILITATOR SUPERFAMILY (MFS) PROFILE DOMAIN-CONTAINING PROTEIN"/>
    <property type="match status" value="1"/>
</dbReference>
<dbReference type="InterPro" id="IPR003663">
    <property type="entry name" value="Sugar/inositol_transpt"/>
</dbReference>
<dbReference type="RefSeq" id="XP_011299405.1">
    <property type="nucleotide sequence ID" value="XM_011301103.1"/>
</dbReference>
<reference evidence="12" key="1">
    <citation type="submission" date="2015-01" db="EMBL/GenBank/DDBJ databases">
        <title>Transcriptome Assembly of Fopius arisanus.</title>
        <authorList>
            <person name="Geib S."/>
        </authorList>
    </citation>
    <scope>NUCLEOTIDE SEQUENCE</scope>
</reference>
<dbReference type="InterPro" id="IPR005829">
    <property type="entry name" value="Sugar_transporter_CS"/>
</dbReference>
<dbReference type="GeneID" id="105264307"/>
<dbReference type="EMBL" id="GBYB01013108">
    <property type="protein sequence ID" value="JAG82875.1"/>
    <property type="molecule type" value="Transcribed_RNA"/>
</dbReference>
<evidence type="ECO:0000313" key="12">
    <source>
        <dbReference type="EMBL" id="JAG77137.1"/>
    </source>
</evidence>
<dbReference type="FunFam" id="1.20.1250.20:FF:000218">
    <property type="entry name" value="facilitated trehalose transporter Tret1"/>
    <property type="match status" value="1"/>
</dbReference>
<evidence type="ECO:0000256" key="6">
    <source>
        <dbReference type="ARBA" id="ARBA00022989"/>
    </source>
</evidence>
<keyword evidence="14" id="KW-1185">Reference proteome</keyword>
<sequence length="492" mass="54005">MDLEIFHQFIIGLVCNFLVFDCGLHEGWPTPTLGKFGEDDSITLTSDQEALVLSVMYLGVGIGTIMPLICMDRIGRKWTLLLGALPKVLSWLVVGLADSPNILCLGRILAGIGCGISYSVVPMYIGEISSKRTRGPLGTMNAVSLNLGILFIYTVALNVSRFTMAMINLVCPVLFIMLFIWLPESAVYLTQKNQLIRAEEVLKWTLGKDDVQKEFEEVKRIVSGEDKTKAIGFFATLKKASKSPANRRACWIQLILSSAIGVTGAAPILSFQSHIVKQAEFHGVDFTIIATGVAVVISGIVCMAVVKFTGKRRLLLVSGPPFFGSLAVLSTYFTLLEHGVNVKSVNWIPSVFIIIYIVVFGFAFNPLPIAYLGELFSIDMKVIAGVCSVLYYAITTTVTIEIYQKLFKTLGTFAAMWQLTVITFIIWCLICVYVPETEGKSLAEIQTMLSEGFVKRSGDEKRRKPGETDAVDIGVYSLSKVSVVPTLNNSIN</sequence>
<feature type="transmembrane region" description="Helical" evidence="9">
    <location>
        <begin position="108"/>
        <end position="125"/>
    </location>
</feature>
<evidence type="ECO:0000313" key="11">
    <source>
        <dbReference type="EMBL" id="JAG77136.1"/>
    </source>
</evidence>
<accession>A0A9R1SYJ8</accession>
<dbReference type="Proteomes" id="UP000694866">
    <property type="component" value="Unplaced"/>
</dbReference>
<evidence type="ECO:0000256" key="1">
    <source>
        <dbReference type="ARBA" id="ARBA00004651"/>
    </source>
</evidence>
<feature type="domain" description="Major facilitator superfamily (MFS) profile" evidence="10">
    <location>
        <begin position="1"/>
        <end position="438"/>
    </location>
</feature>
<dbReference type="PRINTS" id="PR00171">
    <property type="entry name" value="SUGRTRNSPORT"/>
</dbReference>
<keyword evidence="3" id="KW-1003">Cell membrane</keyword>
<evidence type="ECO:0000256" key="2">
    <source>
        <dbReference type="ARBA" id="ARBA00022448"/>
    </source>
</evidence>
<dbReference type="GO" id="GO:0022857">
    <property type="term" value="F:transmembrane transporter activity"/>
    <property type="evidence" value="ECO:0007669"/>
    <property type="project" value="InterPro"/>
</dbReference>
<keyword evidence="2" id="KW-0813">Transport</keyword>
<keyword evidence="7 9" id="KW-0472">Membrane</keyword>
<dbReference type="SUPFAM" id="SSF103473">
    <property type="entry name" value="MFS general substrate transporter"/>
    <property type="match status" value="1"/>
</dbReference>
<evidence type="ECO:0000256" key="4">
    <source>
        <dbReference type="ARBA" id="ARBA00022597"/>
    </source>
</evidence>
<dbReference type="InterPro" id="IPR005828">
    <property type="entry name" value="MFS_sugar_transport-like"/>
</dbReference>
<accession>A0A9R1SYE9</accession>
<reference evidence="15 16" key="2">
    <citation type="submission" date="2025-04" db="UniProtKB">
        <authorList>
            <consortium name="RefSeq"/>
        </authorList>
    </citation>
    <scope>IDENTIFICATION</scope>
    <source>
        <strain evidence="15 16">USDA-PBARC FA_bdor</strain>
        <tissue evidence="15 16">Whole organism</tissue>
    </source>
</reference>
<gene>
    <name evidence="12" type="primary">Tret1_12</name>
    <name evidence="15 16 17 18 19" type="synonym">LOC105264307</name>
    <name evidence="13" type="synonym">Tret1_32</name>
    <name evidence="11" type="synonym">Tret1_52</name>
    <name evidence="13" type="ORF">g.45571</name>
    <name evidence="11" type="ORF">g.45574</name>
    <name evidence="12" type="ORF">g.45577</name>
</gene>
<name>A0A0C9RG94_9HYME</name>